<accession>A0ABY3CB81</accession>
<evidence type="ECO:0000313" key="3">
    <source>
        <dbReference type="EMBL" id="TRW92194.1"/>
    </source>
</evidence>
<protein>
    <submittedName>
        <fullName evidence="3">Glycosyltransferase family 4 protein</fullName>
    </submittedName>
</protein>
<dbReference type="Pfam" id="PF00534">
    <property type="entry name" value="Glycos_transf_1"/>
    <property type="match status" value="1"/>
</dbReference>
<dbReference type="SUPFAM" id="SSF53756">
    <property type="entry name" value="UDP-Glycosyltransferase/glycogen phosphorylase"/>
    <property type="match status" value="1"/>
</dbReference>
<evidence type="ECO:0000256" key="1">
    <source>
        <dbReference type="ARBA" id="ARBA00022679"/>
    </source>
</evidence>
<dbReference type="RefSeq" id="WP_127028258.1">
    <property type="nucleotide sequence ID" value="NZ_RYFG02000108.1"/>
</dbReference>
<comment type="caution">
    <text evidence="3">The sequence shown here is derived from an EMBL/GenBank/DDBJ whole genome shotgun (WGS) entry which is preliminary data.</text>
</comment>
<proteinExistence type="predicted"/>
<dbReference type="Gene3D" id="3.40.50.2000">
    <property type="entry name" value="Glycogen Phosphorylase B"/>
    <property type="match status" value="1"/>
</dbReference>
<keyword evidence="4" id="KW-1185">Reference proteome</keyword>
<evidence type="ECO:0000259" key="2">
    <source>
        <dbReference type="Pfam" id="PF00534"/>
    </source>
</evidence>
<dbReference type="Proteomes" id="UP000733744">
    <property type="component" value="Unassembled WGS sequence"/>
</dbReference>
<dbReference type="InterPro" id="IPR001296">
    <property type="entry name" value="Glyco_trans_1"/>
</dbReference>
<evidence type="ECO:0000313" key="4">
    <source>
        <dbReference type="Proteomes" id="UP000733744"/>
    </source>
</evidence>
<dbReference type="EMBL" id="RYFG02000108">
    <property type="protein sequence ID" value="TRW92194.1"/>
    <property type="molecule type" value="Genomic_DNA"/>
</dbReference>
<keyword evidence="1" id="KW-0808">Transferase</keyword>
<name>A0ABY3CB81_9GAMM</name>
<reference evidence="3 4" key="1">
    <citation type="journal article" date="2019" name="Antonie Van Leeuwenhoek">
        <title>Description of 'Ca. Methylobacter oryzae' KRF1, a novel species from the environmentally important Methylobacter clade 2.</title>
        <authorList>
            <person name="Khatri K."/>
            <person name="Mohite J.A."/>
            <person name="Pandit P.S."/>
            <person name="Bahulikar R."/>
            <person name="Rahalkar M.C."/>
        </authorList>
    </citation>
    <scope>NUCLEOTIDE SEQUENCE [LARGE SCALE GENOMIC DNA]</scope>
    <source>
        <strain evidence="3 4">KRF1</strain>
    </source>
</reference>
<sequence>MPNKVFIHATNVHQGGGRSLLEALLQAIHGKAEFVLFLDQRMPIPENGLHDAQIKRIKPSILQRWRAEKELSVTVAAGDTVLCFGNLPPLFRLPGRTVVFVQNRYLIDDVKLSGFPLRVRLRLAIERLWLDKKMSNVSEFVVQTPTMKRLLEFKTQGSVPVRVLPFAAGSDGDASNMQSLPAQTKLMPKYDFIYIASGEPHKNHRRLIEAWRLLAEDGVFPSLCLTLDRSRFAELYTEIEVMRQRYGLKIINAGEFSHERIFALYGNAGALIYPSTFESFGLPLIEARQAGLAVLAAELDYVRDVLAPEQTFDPYSPISIARAVKRHLGVADRPLQILDAASFLDRLVSGGSRTGV</sequence>
<dbReference type="PANTHER" id="PTHR46401">
    <property type="entry name" value="GLYCOSYLTRANSFERASE WBBK-RELATED"/>
    <property type="match status" value="1"/>
</dbReference>
<organism evidence="3 4">
    <name type="scientific">Candidatus Methylobacter oryzae</name>
    <dbReference type="NCBI Taxonomy" id="2497749"/>
    <lineage>
        <taxon>Bacteria</taxon>
        <taxon>Pseudomonadati</taxon>
        <taxon>Pseudomonadota</taxon>
        <taxon>Gammaproteobacteria</taxon>
        <taxon>Methylococcales</taxon>
        <taxon>Methylococcaceae</taxon>
        <taxon>Methylobacter</taxon>
    </lineage>
</organism>
<gene>
    <name evidence="3" type="ORF">EKO24_015310</name>
</gene>
<feature type="domain" description="Glycosyl transferase family 1" evidence="2">
    <location>
        <begin position="187"/>
        <end position="326"/>
    </location>
</feature>
<dbReference type="PANTHER" id="PTHR46401:SF2">
    <property type="entry name" value="GLYCOSYLTRANSFERASE WBBK-RELATED"/>
    <property type="match status" value="1"/>
</dbReference>